<reference evidence="8 9" key="2">
    <citation type="journal article" date="2010" name="Stand. Genomic Sci.">
        <title>Complete genome sequence of Sebaldella termitidis type strain (NCTC 11300).</title>
        <authorList>
            <person name="Harmon-Smith M."/>
            <person name="Celia L."/>
            <person name="Chertkov O."/>
            <person name="Lapidus A."/>
            <person name="Copeland A."/>
            <person name="Glavina Del Rio T."/>
            <person name="Nolan M."/>
            <person name="Lucas S."/>
            <person name="Tice H."/>
            <person name="Cheng J.F."/>
            <person name="Han C."/>
            <person name="Detter J.C."/>
            <person name="Bruce D."/>
            <person name="Goodwin L."/>
            <person name="Pitluck S."/>
            <person name="Pati A."/>
            <person name="Liolios K."/>
            <person name="Ivanova N."/>
            <person name="Mavromatis K."/>
            <person name="Mikhailova N."/>
            <person name="Chen A."/>
            <person name="Palaniappan K."/>
            <person name="Land M."/>
            <person name="Hauser L."/>
            <person name="Chang Y.J."/>
            <person name="Jeffries C.D."/>
            <person name="Brettin T."/>
            <person name="Goker M."/>
            <person name="Beck B."/>
            <person name="Bristow J."/>
            <person name="Eisen J.A."/>
            <person name="Markowitz V."/>
            <person name="Hugenholtz P."/>
            <person name="Kyrpides N.C."/>
            <person name="Klenk H.P."/>
            <person name="Chen F."/>
        </authorList>
    </citation>
    <scope>NUCLEOTIDE SEQUENCE [LARGE SCALE GENOMIC DNA]</scope>
    <source>
        <strain evidence="9">ATCC 33386 / NCTC 11300</strain>
    </source>
</reference>
<name>D1AFK6_SEBTE</name>
<dbReference type="CDD" id="cd11642">
    <property type="entry name" value="SUMT"/>
    <property type="match status" value="1"/>
</dbReference>
<dbReference type="CDD" id="cd06578">
    <property type="entry name" value="HemD"/>
    <property type="match status" value="1"/>
</dbReference>
<dbReference type="PANTHER" id="PTHR45790">
    <property type="entry name" value="SIROHEME SYNTHASE-RELATED"/>
    <property type="match status" value="1"/>
</dbReference>
<dbReference type="GO" id="GO:0019354">
    <property type="term" value="P:siroheme biosynthetic process"/>
    <property type="evidence" value="ECO:0007669"/>
    <property type="project" value="InterPro"/>
</dbReference>
<dbReference type="RefSeq" id="WP_012860487.1">
    <property type="nucleotide sequence ID" value="NC_013517.1"/>
</dbReference>
<dbReference type="InterPro" id="IPR000878">
    <property type="entry name" value="4pyrrol_Mease"/>
</dbReference>
<dbReference type="Proteomes" id="UP000000845">
    <property type="component" value="Chromosome"/>
</dbReference>
<dbReference type="InterPro" id="IPR050161">
    <property type="entry name" value="Siro_Cobalamin_biosynth"/>
</dbReference>
<dbReference type="Pfam" id="PF02602">
    <property type="entry name" value="HEM4"/>
    <property type="match status" value="1"/>
</dbReference>
<evidence type="ECO:0000259" key="7">
    <source>
        <dbReference type="Pfam" id="PF02602"/>
    </source>
</evidence>
<evidence type="ECO:0000313" key="8">
    <source>
        <dbReference type="EMBL" id="ACZ07891.1"/>
    </source>
</evidence>
<dbReference type="InterPro" id="IPR036108">
    <property type="entry name" value="4pyrrol_syn_uPrphyn_synt_sf"/>
</dbReference>
<dbReference type="GO" id="GO:0004852">
    <property type="term" value="F:uroporphyrinogen-III synthase activity"/>
    <property type="evidence" value="ECO:0007669"/>
    <property type="project" value="InterPro"/>
</dbReference>
<evidence type="ECO:0000259" key="6">
    <source>
        <dbReference type="Pfam" id="PF00590"/>
    </source>
</evidence>
<dbReference type="eggNOG" id="COG1587">
    <property type="taxonomic scope" value="Bacteria"/>
</dbReference>
<evidence type="ECO:0000256" key="5">
    <source>
        <dbReference type="ARBA" id="ARBA00023244"/>
    </source>
</evidence>
<feature type="domain" description="Tetrapyrrole methylase" evidence="6">
    <location>
        <begin position="5"/>
        <end position="215"/>
    </location>
</feature>
<gene>
    <name evidence="8" type="ordered locus">Sterm_1023</name>
</gene>
<keyword evidence="2" id="KW-0489">Methyltransferase</keyword>
<evidence type="ECO:0000313" key="9">
    <source>
        <dbReference type="Proteomes" id="UP000000845"/>
    </source>
</evidence>
<dbReference type="PANTHER" id="PTHR45790:SF3">
    <property type="entry name" value="S-ADENOSYL-L-METHIONINE-DEPENDENT UROPORPHYRINOGEN III METHYLTRANSFERASE, CHLOROPLASTIC"/>
    <property type="match status" value="1"/>
</dbReference>
<evidence type="ECO:0000256" key="1">
    <source>
        <dbReference type="ARBA" id="ARBA00012162"/>
    </source>
</evidence>
<dbReference type="InterPro" id="IPR035996">
    <property type="entry name" value="4pyrrol_Methylase_sf"/>
</dbReference>
<dbReference type="KEGG" id="str:Sterm_1023"/>
<dbReference type="Gene3D" id="3.40.50.10090">
    <property type="match status" value="2"/>
</dbReference>
<evidence type="ECO:0000256" key="4">
    <source>
        <dbReference type="ARBA" id="ARBA00022691"/>
    </source>
</evidence>
<dbReference type="InterPro" id="IPR014776">
    <property type="entry name" value="4pyrrole_Mease_sub2"/>
</dbReference>
<proteinExistence type="predicted"/>
<accession>D1AFK6</accession>
<dbReference type="AlphaFoldDB" id="D1AFK6"/>
<organism evidence="8 9">
    <name type="scientific">Sebaldella termitidis (strain ATCC 33386 / NCTC 11300)</name>
    <dbReference type="NCBI Taxonomy" id="526218"/>
    <lineage>
        <taxon>Bacteria</taxon>
        <taxon>Fusobacteriati</taxon>
        <taxon>Fusobacteriota</taxon>
        <taxon>Fusobacteriia</taxon>
        <taxon>Fusobacteriales</taxon>
        <taxon>Leptotrichiaceae</taxon>
        <taxon>Sebaldella</taxon>
    </lineage>
</organism>
<dbReference type="STRING" id="526218.Sterm_1023"/>
<keyword evidence="9" id="KW-1185">Reference proteome</keyword>
<keyword evidence="3" id="KW-0808">Transferase</keyword>
<evidence type="ECO:0000256" key="3">
    <source>
        <dbReference type="ARBA" id="ARBA00022679"/>
    </source>
</evidence>
<dbReference type="GO" id="GO:0032259">
    <property type="term" value="P:methylation"/>
    <property type="evidence" value="ECO:0007669"/>
    <property type="project" value="UniProtKB-KW"/>
</dbReference>
<dbReference type="NCBIfam" id="TIGR01469">
    <property type="entry name" value="cobA_cysG_Cterm"/>
    <property type="match status" value="1"/>
</dbReference>
<dbReference type="EMBL" id="CP001739">
    <property type="protein sequence ID" value="ACZ07891.1"/>
    <property type="molecule type" value="Genomic_DNA"/>
</dbReference>
<reference evidence="9" key="1">
    <citation type="submission" date="2009-09" db="EMBL/GenBank/DDBJ databases">
        <title>The complete chromosome of Sebaldella termitidis ATCC 33386.</title>
        <authorList>
            <consortium name="US DOE Joint Genome Institute (JGI-PGF)"/>
            <person name="Lucas S."/>
            <person name="Copeland A."/>
            <person name="Lapidus A."/>
            <person name="Glavina del Rio T."/>
            <person name="Dalin E."/>
            <person name="Tice H."/>
            <person name="Bruce D."/>
            <person name="Goodwin L."/>
            <person name="Pitluck S."/>
            <person name="Kyrpides N."/>
            <person name="Mavromatis K."/>
            <person name="Ivanova N."/>
            <person name="Mikhailova N."/>
            <person name="Sims D."/>
            <person name="Meincke L."/>
            <person name="Brettin T."/>
            <person name="Detter J.C."/>
            <person name="Han C."/>
            <person name="Larimer F."/>
            <person name="Land M."/>
            <person name="Hauser L."/>
            <person name="Markowitz V."/>
            <person name="Cheng J.F."/>
            <person name="Hugenholtz P."/>
            <person name="Woyke T."/>
            <person name="Wu D."/>
            <person name="Eisen J.A."/>
        </authorList>
    </citation>
    <scope>NUCLEOTIDE SEQUENCE [LARGE SCALE GENOMIC DNA]</scope>
    <source>
        <strain evidence="9">ATCC 33386 / NCTC 11300</strain>
    </source>
</reference>
<dbReference type="SUPFAM" id="SSF53790">
    <property type="entry name" value="Tetrapyrrole methylase"/>
    <property type="match status" value="1"/>
</dbReference>
<sequence>MSNGKVYIAGAGCGDPGLITVKLKKALENADCIVYDRLVGSAVLNYAGKNAELVYFGKENTEGGLIQEEINRILVKKAKEGKNTVRLKGGDPFVFGRGGEEILELVNEGIEFELIPGITSAVAVPEYAGIPVSHRGINTSFHIFTGHTQKDGSWPNLEAAARLEGTLIFLMGVKNLGRISQELIKYGKDKGTPAAVIEKGSTAKQRVTQGTLQDIEKICIERNVESPAVIIIGEVVKLREKMKWFEEKEFFGKTVLVTRNQEQVHSLSEKINEAGGSALELPFINIRYNDFELPDFKDYKAVLFNSANAVRGLFAGIKDLRVLGDIKIGAVGIKTLEEIEKNKIIPDFFPKEYKIEKLAEIAVEFTGENDRILVVTSDISPFDESAYSEKHSRTFQALKVYNTEKIIRDKTEVEDYINKSDILTFLSSSTFEAFMESIKSDKKLLEGKVIASIGPVTSDTIRKYGVNVDIEAKSYTAEGLLEMIGKFEISFKN</sequence>
<dbReference type="FunFam" id="3.40.1010.10:FF:000001">
    <property type="entry name" value="Siroheme synthase"/>
    <property type="match status" value="1"/>
</dbReference>
<dbReference type="HOGENOM" id="CLU_011276_6_0_0"/>
<dbReference type="EC" id="2.1.1.107" evidence="1"/>
<dbReference type="GO" id="GO:0004851">
    <property type="term" value="F:uroporphyrin-III C-methyltransferase activity"/>
    <property type="evidence" value="ECO:0007669"/>
    <property type="project" value="UniProtKB-EC"/>
</dbReference>
<protein>
    <recommendedName>
        <fullName evidence="1">uroporphyrinogen-III C-methyltransferase</fullName>
        <ecNumber evidence="1">2.1.1.107</ecNumber>
    </recommendedName>
</protein>
<dbReference type="InterPro" id="IPR003754">
    <property type="entry name" value="4pyrrol_synth_uPrphyn_synth"/>
</dbReference>
<dbReference type="Gene3D" id="3.30.950.10">
    <property type="entry name" value="Methyltransferase, Cobalt-precorrin-4 Transmethylase, Domain 2"/>
    <property type="match status" value="1"/>
</dbReference>
<keyword evidence="4" id="KW-0949">S-adenosyl-L-methionine</keyword>
<dbReference type="NCBIfam" id="NF004790">
    <property type="entry name" value="PRK06136.1"/>
    <property type="match status" value="1"/>
</dbReference>
<dbReference type="Pfam" id="PF00590">
    <property type="entry name" value="TP_methylase"/>
    <property type="match status" value="1"/>
</dbReference>
<dbReference type="Gene3D" id="3.40.1010.10">
    <property type="entry name" value="Cobalt-precorrin-4 Transmethylase, Domain 1"/>
    <property type="match status" value="1"/>
</dbReference>
<keyword evidence="5" id="KW-0627">Porphyrin biosynthesis</keyword>
<dbReference type="SUPFAM" id="SSF69618">
    <property type="entry name" value="HemD-like"/>
    <property type="match status" value="1"/>
</dbReference>
<dbReference type="InterPro" id="IPR006366">
    <property type="entry name" value="CobA/CysG_C"/>
</dbReference>
<dbReference type="InterPro" id="IPR014777">
    <property type="entry name" value="4pyrrole_Mease_sub1"/>
</dbReference>
<evidence type="ECO:0000256" key="2">
    <source>
        <dbReference type="ARBA" id="ARBA00022603"/>
    </source>
</evidence>
<dbReference type="eggNOG" id="COG0007">
    <property type="taxonomic scope" value="Bacteria"/>
</dbReference>
<dbReference type="FunFam" id="3.30.950.10:FF:000001">
    <property type="entry name" value="Siroheme synthase"/>
    <property type="match status" value="1"/>
</dbReference>
<feature type="domain" description="Tetrapyrrole biosynthesis uroporphyrinogen III synthase" evidence="7">
    <location>
        <begin position="266"/>
        <end position="482"/>
    </location>
</feature>